<protein>
    <recommendedName>
        <fullName evidence="2">Ribbon-helix-helix protein CopG domain-containing protein</fullName>
    </recommendedName>
</protein>
<comment type="caution">
    <text evidence="1">The sequence shown here is derived from an EMBL/GenBank/DDBJ whole genome shotgun (WGS) entry which is preliminary data.</text>
</comment>
<name>A0A0F9IKX1_9ZZZZ</name>
<gene>
    <name evidence="1" type="ORF">LCGC14_1930520</name>
</gene>
<evidence type="ECO:0000313" key="1">
    <source>
        <dbReference type="EMBL" id="KKL87857.1"/>
    </source>
</evidence>
<evidence type="ECO:0008006" key="2">
    <source>
        <dbReference type="Google" id="ProtNLM"/>
    </source>
</evidence>
<accession>A0A0F9IKX1</accession>
<reference evidence="1" key="1">
    <citation type="journal article" date="2015" name="Nature">
        <title>Complex archaea that bridge the gap between prokaryotes and eukaryotes.</title>
        <authorList>
            <person name="Spang A."/>
            <person name="Saw J.H."/>
            <person name="Jorgensen S.L."/>
            <person name="Zaremba-Niedzwiedzka K."/>
            <person name="Martijn J."/>
            <person name="Lind A.E."/>
            <person name="van Eijk R."/>
            <person name="Schleper C."/>
            <person name="Guy L."/>
            <person name="Ettema T.J."/>
        </authorList>
    </citation>
    <scope>NUCLEOTIDE SEQUENCE</scope>
</reference>
<sequence length="60" mass="7228">MPNYRTVRIPEELVLTIQKLIKDNKELAYRSHSEFIIDAVRRRVEKLIKNNKINENLVHK</sequence>
<dbReference type="AlphaFoldDB" id="A0A0F9IKX1"/>
<proteinExistence type="predicted"/>
<dbReference type="EMBL" id="LAZR01020725">
    <property type="protein sequence ID" value="KKL87857.1"/>
    <property type="molecule type" value="Genomic_DNA"/>
</dbReference>
<organism evidence="1">
    <name type="scientific">marine sediment metagenome</name>
    <dbReference type="NCBI Taxonomy" id="412755"/>
    <lineage>
        <taxon>unclassified sequences</taxon>
        <taxon>metagenomes</taxon>
        <taxon>ecological metagenomes</taxon>
    </lineage>
</organism>